<proteinExistence type="predicted"/>
<dbReference type="Proteomes" id="UP000275368">
    <property type="component" value="Chromosome"/>
</dbReference>
<dbReference type="KEGG" id="pbk:Back11_00240"/>
<evidence type="ECO:0000313" key="1">
    <source>
        <dbReference type="EMBL" id="BBH18679.1"/>
    </source>
</evidence>
<sequence length="53" mass="5973">MNYVYALLVGVLGVVSIFTGEIVTYVFLGFILLALNNIHKVLQDISKKMDRKD</sequence>
<accession>A0A3G9J6N5</accession>
<evidence type="ECO:0000313" key="2">
    <source>
        <dbReference type="Proteomes" id="UP000275368"/>
    </source>
</evidence>
<name>A0A3G9J6N5_9BACL</name>
<keyword evidence="2" id="KW-1185">Reference proteome</keyword>
<reference evidence="1 2" key="1">
    <citation type="submission" date="2018-11" db="EMBL/GenBank/DDBJ databases">
        <title>Complete genome sequence of Paenibacillus baekrokdamisoli strain KCTC 33723.</title>
        <authorList>
            <person name="Kang S.W."/>
            <person name="Lee K.C."/>
            <person name="Kim K.K."/>
            <person name="Kim J.S."/>
            <person name="Kim D.S."/>
            <person name="Ko S.H."/>
            <person name="Yang S.H."/>
            <person name="Lee J.S."/>
        </authorList>
    </citation>
    <scope>NUCLEOTIDE SEQUENCE [LARGE SCALE GENOMIC DNA]</scope>
    <source>
        <strain evidence="1 2">KCTC 33723</strain>
    </source>
</reference>
<dbReference type="EMBL" id="AP019308">
    <property type="protein sequence ID" value="BBH18679.1"/>
    <property type="molecule type" value="Genomic_DNA"/>
</dbReference>
<organism evidence="1 2">
    <name type="scientific">Paenibacillus baekrokdamisoli</name>
    <dbReference type="NCBI Taxonomy" id="1712516"/>
    <lineage>
        <taxon>Bacteria</taxon>
        <taxon>Bacillati</taxon>
        <taxon>Bacillota</taxon>
        <taxon>Bacilli</taxon>
        <taxon>Bacillales</taxon>
        <taxon>Paenibacillaceae</taxon>
        <taxon>Paenibacillus</taxon>
    </lineage>
</organism>
<protein>
    <submittedName>
        <fullName evidence="1">Uncharacterized protein</fullName>
    </submittedName>
</protein>
<dbReference type="AlphaFoldDB" id="A0A3G9J6N5"/>
<gene>
    <name evidence="1" type="ORF">Back11_00240</name>
</gene>